<dbReference type="KEGG" id="dpx:DAPPUDRAFT_68092"/>
<dbReference type="PROSITE" id="PS50056">
    <property type="entry name" value="TYR_PHOSPHATASE_2"/>
    <property type="match status" value="1"/>
</dbReference>
<accession>E9I139</accession>
<dbReference type="Gene3D" id="3.90.190.10">
    <property type="entry name" value="Protein tyrosine phosphatase superfamily"/>
    <property type="match status" value="1"/>
</dbReference>
<dbReference type="InParanoid" id="E9I139"/>
<evidence type="ECO:0000313" key="5">
    <source>
        <dbReference type="Proteomes" id="UP000000305"/>
    </source>
</evidence>
<dbReference type="InterPro" id="IPR000387">
    <property type="entry name" value="Tyr_Pase_dom"/>
</dbReference>
<dbReference type="PANTHER" id="PTHR10159:SF533">
    <property type="entry name" value="TYROSINE-PROTEIN PHOSPHATASE VHP-1"/>
    <property type="match status" value="1"/>
</dbReference>
<dbReference type="SUPFAM" id="SSF52799">
    <property type="entry name" value="(Phosphotyrosine protein) phosphatases II"/>
    <property type="match status" value="1"/>
</dbReference>
<dbReference type="GO" id="GO:0004721">
    <property type="term" value="F:phosphoprotein phosphatase activity"/>
    <property type="evidence" value="ECO:0007669"/>
    <property type="project" value="UniProtKB-KW"/>
</dbReference>
<gene>
    <name evidence="4" type="ORF">DAPPUDRAFT_68092</name>
</gene>
<dbReference type="OrthoDB" id="165342at2759"/>
<dbReference type="Proteomes" id="UP000000305">
    <property type="component" value="Unassembled WGS sequence"/>
</dbReference>
<dbReference type="AlphaFoldDB" id="E9I139"/>
<keyword evidence="5" id="KW-1185">Reference proteome</keyword>
<evidence type="ECO:0000256" key="1">
    <source>
        <dbReference type="ARBA" id="ARBA00022912"/>
    </source>
</evidence>
<dbReference type="STRING" id="6669.E9I139"/>
<reference evidence="4 5" key="1">
    <citation type="journal article" date="2011" name="Science">
        <title>The ecoresponsive genome of Daphnia pulex.</title>
        <authorList>
            <person name="Colbourne J.K."/>
            <person name="Pfrender M.E."/>
            <person name="Gilbert D."/>
            <person name="Thomas W.K."/>
            <person name="Tucker A."/>
            <person name="Oakley T.H."/>
            <person name="Tokishita S."/>
            <person name="Aerts A."/>
            <person name="Arnold G.J."/>
            <person name="Basu M.K."/>
            <person name="Bauer D.J."/>
            <person name="Caceres C.E."/>
            <person name="Carmel L."/>
            <person name="Casola C."/>
            <person name="Choi J.H."/>
            <person name="Detter J.C."/>
            <person name="Dong Q."/>
            <person name="Dusheyko S."/>
            <person name="Eads B.D."/>
            <person name="Frohlich T."/>
            <person name="Geiler-Samerotte K.A."/>
            <person name="Gerlach D."/>
            <person name="Hatcher P."/>
            <person name="Jogdeo S."/>
            <person name="Krijgsveld J."/>
            <person name="Kriventseva E.V."/>
            <person name="Kultz D."/>
            <person name="Laforsch C."/>
            <person name="Lindquist E."/>
            <person name="Lopez J."/>
            <person name="Manak J.R."/>
            <person name="Muller J."/>
            <person name="Pangilinan J."/>
            <person name="Patwardhan R.P."/>
            <person name="Pitluck S."/>
            <person name="Pritham E.J."/>
            <person name="Rechtsteiner A."/>
            <person name="Rho M."/>
            <person name="Rogozin I.B."/>
            <person name="Sakarya O."/>
            <person name="Salamov A."/>
            <person name="Schaack S."/>
            <person name="Shapiro H."/>
            <person name="Shiga Y."/>
            <person name="Skalitzky C."/>
            <person name="Smith Z."/>
            <person name="Souvorov A."/>
            <person name="Sung W."/>
            <person name="Tang Z."/>
            <person name="Tsuchiya D."/>
            <person name="Tu H."/>
            <person name="Vos H."/>
            <person name="Wang M."/>
            <person name="Wolf Y.I."/>
            <person name="Yamagata H."/>
            <person name="Yamada T."/>
            <person name="Ye Y."/>
            <person name="Shaw J.R."/>
            <person name="Andrews J."/>
            <person name="Crease T.J."/>
            <person name="Tang H."/>
            <person name="Lucas S.M."/>
            <person name="Robertson H.M."/>
            <person name="Bork P."/>
            <person name="Koonin E.V."/>
            <person name="Zdobnov E.M."/>
            <person name="Grigoriev I.V."/>
            <person name="Lynch M."/>
            <person name="Boore J.L."/>
        </authorList>
    </citation>
    <scope>NUCLEOTIDE SEQUENCE [LARGE SCALE GENOMIC DNA]</scope>
</reference>
<keyword evidence="2" id="KW-0732">Signal</keyword>
<feature type="chain" id="PRO_5003242051" description="Tyrosine specific protein phosphatases domain-containing protein" evidence="2">
    <location>
        <begin position="22"/>
        <end position="57"/>
    </location>
</feature>
<dbReference type="PANTHER" id="PTHR10159">
    <property type="entry name" value="DUAL SPECIFICITY PROTEIN PHOSPHATASE"/>
    <property type="match status" value="1"/>
</dbReference>
<protein>
    <recommendedName>
        <fullName evidence="3">Tyrosine specific protein phosphatases domain-containing protein</fullName>
    </recommendedName>
</protein>
<proteinExistence type="predicted"/>
<name>E9I139_DAPPU</name>
<dbReference type="InterPro" id="IPR029021">
    <property type="entry name" value="Prot-tyrosine_phosphatase-like"/>
</dbReference>
<keyword evidence="1" id="KW-0378">Hydrolase</keyword>
<feature type="non-terminal residue" evidence="4">
    <location>
        <position position="1"/>
    </location>
</feature>
<evidence type="ECO:0000259" key="3">
    <source>
        <dbReference type="PROSITE" id="PS50056"/>
    </source>
</evidence>
<sequence length="57" mass="6297">NGSLLVHCLASIFLSPTVAIAYVMRHFQLTFDDVFGHVTLKRSSISDTLELGLLFVC</sequence>
<evidence type="ECO:0000256" key="2">
    <source>
        <dbReference type="SAM" id="SignalP"/>
    </source>
</evidence>
<evidence type="ECO:0000313" key="4">
    <source>
        <dbReference type="EMBL" id="EFX62291.1"/>
    </source>
</evidence>
<dbReference type="EMBL" id="GL733703">
    <property type="protein sequence ID" value="EFX62291.1"/>
    <property type="molecule type" value="Genomic_DNA"/>
</dbReference>
<dbReference type="HOGENOM" id="CLU_3002396_0_0_1"/>
<feature type="signal peptide" evidence="2">
    <location>
        <begin position="1"/>
        <end position="21"/>
    </location>
</feature>
<feature type="domain" description="Tyrosine specific protein phosphatases" evidence="3">
    <location>
        <begin position="1"/>
        <end position="53"/>
    </location>
</feature>
<keyword evidence="1" id="KW-0904">Protein phosphatase</keyword>
<organism evidence="4 5">
    <name type="scientific">Daphnia pulex</name>
    <name type="common">Water flea</name>
    <dbReference type="NCBI Taxonomy" id="6669"/>
    <lineage>
        <taxon>Eukaryota</taxon>
        <taxon>Metazoa</taxon>
        <taxon>Ecdysozoa</taxon>
        <taxon>Arthropoda</taxon>
        <taxon>Crustacea</taxon>
        <taxon>Branchiopoda</taxon>
        <taxon>Diplostraca</taxon>
        <taxon>Cladocera</taxon>
        <taxon>Anomopoda</taxon>
        <taxon>Daphniidae</taxon>
        <taxon>Daphnia</taxon>
    </lineage>
</organism>